<feature type="domain" description="ThuA-like" evidence="1">
    <location>
        <begin position="8"/>
        <end position="225"/>
    </location>
</feature>
<dbReference type="InterPro" id="IPR029062">
    <property type="entry name" value="Class_I_gatase-like"/>
</dbReference>
<dbReference type="InterPro" id="IPR029010">
    <property type="entry name" value="ThuA-like"/>
</dbReference>
<dbReference type="Pfam" id="PF06283">
    <property type="entry name" value="ThuA"/>
    <property type="match status" value="1"/>
</dbReference>
<reference evidence="2" key="1">
    <citation type="journal article" date="2014" name="Int. J. Syst. Evol. Microbiol.">
        <title>Complete genome sequence of Corynebacterium casei LMG S-19264T (=DSM 44701T), isolated from a smear-ripened cheese.</title>
        <authorList>
            <consortium name="US DOE Joint Genome Institute (JGI-PGF)"/>
            <person name="Walter F."/>
            <person name="Albersmeier A."/>
            <person name="Kalinowski J."/>
            <person name="Ruckert C."/>
        </authorList>
    </citation>
    <scope>NUCLEOTIDE SEQUENCE</scope>
    <source>
        <strain evidence="2">CGMCC 1.16548</strain>
    </source>
</reference>
<keyword evidence="3" id="KW-1185">Reference proteome</keyword>
<dbReference type="AlphaFoldDB" id="A0A8J3GQ07"/>
<dbReference type="PIRSF" id="PIRSF030013">
    <property type="entry name" value="ThuA"/>
    <property type="match status" value="1"/>
</dbReference>
<organism evidence="2 3">
    <name type="scientific">Pseudolysinimonas yzui</name>
    <dbReference type="NCBI Taxonomy" id="2708254"/>
    <lineage>
        <taxon>Bacteria</taxon>
        <taxon>Bacillati</taxon>
        <taxon>Actinomycetota</taxon>
        <taxon>Actinomycetes</taxon>
        <taxon>Micrococcales</taxon>
        <taxon>Microbacteriaceae</taxon>
        <taxon>Pseudolysinimonas</taxon>
    </lineage>
</organism>
<reference evidence="2" key="2">
    <citation type="submission" date="2020-09" db="EMBL/GenBank/DDBJ databases">
        <authorList>
            <person name="Sun Q."/>
            <person name="Zhou Y."/>
        </authorList>
    </citation>
    <scope>NUCLEOTIDE SEQUENCE</scope>
    <source>
        <strain evidence="2">CGMCC 1.16548</strain>
    </source>
</reference>
<evidence type="ECO:0000313" key="3">
    <source>
        <dbReference type="Proteomes" id="UP000617531"/>
    </source>
</evidence>
<name>A0A8J3GQ07_9MICO</name>
<dbReference type="SUPFAM" id="SSF52317">
    <property type="entry name" value="Class I glutamine amidotransferase-like"/>
    <property type="match status" value="1"/>
</dbReference>
<gene>
    <name evidence="2" type="ORF">GCM10011600_12490</name>
</gene>
<accession>A0A8J3GQ07</accession>
<dbReference type="Proteomes" id="UP000617531">
    <property type="component" value="Unassembled WGS sequence"/>
</dbReference>
<dbReference type="Gene3D" id="3.40.50.880">
    <property type="match status" value="1"/>
</dbReference>
<comment type="caution">
    <text evidence="2">The sequence shown here is derived from an EMBL/GenBank/DDBJ whole genome shotgun (WGS) entry which is preliminary data.</text>
</comment>
<evidence type="ECO:0000313" key="2">
    <source>
        <dbReference type="EMBL" id="GHF13189.1"/>
    </source>
</evidence>
<dbReference type="RefSeq" id="WP_191282618.1">
    <property type="nucleotide sequence ID" value="NZ_BNAI01000002.1"/>
</dbReference>
<protein>
    <submittedName>
        <fullName evidence="2">Trehalose utilization protein ThuA</fullName>
    </submittedName>
</protein>
<evidence type="ECO:0000259" key="1">
    <source>
        <dbReference type="Pfam" id="PF06283"/>
    </source>
</evidence>
<dbReference type="EMBL" id="BNAI01000002">
    <property type="protein sequence ID" value="GHF13189.1"/>
    <property type="molecule type" value="Genomic_DNA"/>
</dbReference>
<proteinExistence type="predicted"/>
<dbReference type="InterPro" id="IPR009381">
    <property type="entry name" value="Trehalose_catabolism_ThuA_prok"/>
</dbReference>
<sequence>MTGSAPLRVTVWNEGVHERTKPEMAGTYPDGIHGAIAEGLTGLLGGADIRTATLAEPGQGLPPEVLDQTDVLLWWGHMAHDEVDDALVERVVARVQGGMGLIVLHSGHYSKVFIRLMGTTCSLQWRNTGERELVWTIDPTHPIAAGIEHPVVIPEQEMYGEPFDIPVPDELVFASTFAGGEVFRSGVTYRRGRGRVFYFSPGDEAFPVYYHPQVRRVLANAVEWARPVGPVVAPATAHESPLRDL</sequence>